<dbReference type="InterPro" id="IPR052743">
    <property type="entry name" value="Glutaminase_GtaA"/>
</dbReference>
<gene>
    <name evidence="6" type="ORF">ASU33_10410</name>
</gene>
<evidence type="ECO:0000256" key="2">
    <source>
        <dbReference type="SAM" id="MobiDB-lite"/>
    </source>
</evidence>
<evidence type="ECO:0000259" key="4">
    <source>
        <dbReference type="Pfam" id="PF16335"/>
    </source>
</evidence>
<dbReference type="Pfam" id="PF17168">
    <property type="entry name" value="DUF5127"/>
    <property type="match status" value="1"/>
</dbReference>
<dbReference type="SUPFAM" id="SSF49785">
    <property type="entry name" value="Galactose-binding domain-like"/>
    <property type="match status" value="1"/>
</dbReference>
<accession>A0A9X0HM95</accession>
<evidence type="ECO:0000313" key="7">
    <source>
        <dbReference type="Proteomes" id="UP000054223"/>
    </source>
</evidence>
<dbReference type="PANTHER" id="PTHR31987">
    <property type="entry name" value="GLUTAMINASE A-RELATED"/>
    <property type="match status" value="1"/>
</dbReference>
<dbReference type="Gene3D" id="1.50.10.10">
    <property type="match status" value="1"/>
</dbReference>
<dbReference type="PANTHER" id="PTHR31987:SF1">
    <property type="entry name" value="GLUTAMINASE A"/>
    <property type="match status" value="1"/>
</dbReference>
<evidence type="ECO:0000259" key="5">
    <source>
        <dbReference type="Pfam" id="PF17168"/>
    </source>
</evidence>
<feature type="region of interest" description="Disordered" evidence="2">
    <location>
        <begin position="375"/>
        <end position="395"/>
    </location>
</feature>
<dbReference type="InterPro" id="IPR008928">
    <property type="entry name" value="6-hairpin_glycosidase_sf"/>
</dbReference>
<feature type="domain" description="DUF4964" evidence="3">
    <location>
        <begin position="24"/>
        <end position="83"/>
    </location>
</feature>
<proteinExistence type="predicted"/>
<feature type="domain" description="Glutaminase A central" evidence="4">
    <location>
        <begin position="484"/>
        <end position="821"/>
    </location>
</feature>
<feature type="coiled-coil region" evidence="1">
    <location>
        <begin position="447"/>
        <end position="474"/>
    </location>
</feature>
<dbReference type="RefSeq" id="WP_059070764.1">
    <property type="nucleotide sequence ID" value="NZ_LNAL01000006.1"/>
</dbReference>
<dbReference type="AlphaFoldDB" id="A0A9X0HM95"/>
<sequence>MSAKTLRNSCLWLLVLVWANVALGQGLRAPAYPLVTIDPYTSVWAFGDQLYGQPTKHWTGRNHNLLGMARVDGRTFTFLGSPEDAQKVLAAASETVPQAYRFTTNKPADNWMQPNFDDKAWEQGAGLLATEKDERNAKTHWQGSDVWLRRTVTLKEVPRQKLKLYMRHDDDVEVYLNGVPAFSCAPCFTPDYLEFEVAPAAAATLRKGANTLAVHCKNTGGPGTLDVGLLEEPDPSTAATATQRSVRTTATQTLYEFACGPVQLEVAFTSPLLLDDLEVLSRPVSYITMRAKATDGRPHAVQLYLGASPQLAVNFPDQAVAWQRSIAGPLTLLRTGTQQQNVLGTKGDNVRIDWGYLFLAADNAATARIAENTSTRSSFKRRGTLPKTDDARMPRPANQQPVELALVWDLGKLTTTATSRHALLGYDDLYSVEYFGQRLRPWWRRNGASAEQILQAAEQDYERLMQACNRFDTELAQEARAAGGEPYAELCALAYRQAIAAHKTVAGPNGTPLFFSKENFSNGSIGTVDVTYPSAPLFLRYNPTLLKGMLDPIFYYTESGRWKKEFAAHDVGTYPVANGQTYGEDMPVEESGNMLILTAAIAAAEGNASYAKQHWPALTQWADYLKKEGFNPDNQLCTDDFAGHLAHNANLSVKAILGLASYGRLAGMLGDQATAAAYQKLARDMARQWMEKARDGNDHYRLTFDNANTWSQKYNLVWDKLLRLEVFPPEVARTEVRYYLGKQQPYGLPLDSRRTYTKSDWIVWTATLADSPQEFQQFIGPLYRFVNETPDRIPLSDWHETTTGKAVGFRARSVVGGYFIKMLEQRWAPRRP</sequence>
<dbReference type="GO" id="GO:0005975">
    <property type="term" value="P:carbohydrate metabolic process"/>
    <property type="evidence" value="ECO:0007669"/>
    <property type="project" value="InterPro"/>
</dbReference>
<evidence type="ECO:0000313" key="6">
    <source>
        <dbReference type="EMBL" id="KUG08559.1"/>
    </source>
</evidence>
<evidence type="ECO:0000259" key="3">
    <source>
        <dbReference type="Pfam" id="PF16334"/>
    </source>
</evidence>
<dbReference type="InterPro" id="IPR012341">
    <property type="entry name" value="6hp_glycosidase-like_sf"/>
</dbReference>
<dbReference type="Proteomes" id="UP000054223">
    <property type="component" value="Unassembled WGS sequence"/>
</dbReference>
<protein>
    <submittedName>
        <fullName evidence="6">Glutaminase</fullName>
    </submittedName>
</protein>
<keyword evidence="1" id="KW-0175">Coiled coil</keyword>
<dbReference type="InterPro" id="IPR032515">
    <property type="entry name" value="DUF4964"/>
</dbReference>
<dbReference type="OrthoDB" id="175993at2"/>
<feature type="domain" description="Glutaminase A N-terminal" evidence="5">
    <location>
        <begin position="251"/>
        <end position="477"/>
    </location>
</feature>
<dbReference type="EMBL" id="LNAL01000006">
    <property type="protein sequence ID" value="KUG08559.1"/>
    <property type="molecule type" value="Genomic_DNA"/>
</dbReference>
<evidence type="ECO:0000256" key="1">
    <source>
        <dbReference type="SAM" id="Coils"/>
    </source>
</evidence>
<dbReference type="Pfam" id="PF16335">
    <property type="entry name" value="GtaA_6_Hairpin"/>
    <property type="match status" value="1"/>
</dbReference>
<keyword evidence="7" id="KW-1185">Reference proteome</keyword>
<organism evidence="6 7">
    <name type="scientific">Solirubrum puertoriconensis</name>
    <dbReference type="NCBI Taxonomy" id="1751427"/>
    <lineage>
        <taxon>Bacteria</taxon>
        <taxon>Pseudomonadati</taxon>
        <taxon>Bacteroidota</taxon>
        <taxon>Cytophagia</taxon>
        <taxon>Cytophagales</taxon>
    </lineage>
</organism>
<dbReference type="Gene3D" id="2.60.120.260">
    <property type="entry name" value="Galactose-binding domain-like"/>
    <property type="match status" value="1"/>
</dbReference>
<dbReference type="InterPro" id="IPR032514">
    <property type="entry name" value="GtaA_central"/>
</dbReference>
<reference evidence="6 7" key="1">
    <citation type="submission" date="2015-11" db="EMBL/GenBank/DDBJ databases">
        <title>Solirubrum puertoriconensis gen. nov. an environmental bacteria isolated in Puerto Rico.</title>
        <authorList>
            <person name="Cuebas-Irizarry M.F."/>
            <person name="Montalvo-Rodriguez R."/>
        </authorList>
    </citation>
    <scope>NUCLEOTIDE SEQUENCE [LARGE SCALE GENOMIC DNA]</scope>
    <source>
        <strain evidence="6 7">MC1A</strain>
    </source>
</reference>
<comment type="caution">
    <text evidence="6">The sequence shown here is derived from an EMBL/GenBank/DDBJ whole genome shotgun (WGS) entry which is preliminary data.</text>
</comment>
<dbReference type="SUPFAM" id="SSF48208">
    <property type="entry name" value="Six-hairpin glycosidases"/>
    <property type="match status" value="1"/>
</dbReference>
<name>A0A9X0HM95_SOLP1</name>
<dbReference type="InterPro" id="IPR033433">
    <property type="entry name" value="GtaA_N"/>
</dbReference>
<dbReference type="InterPro" id="IPR008979">
    <property type="entry name" value="Galactose-bd-like_sf"/>
</dbReference>
<dbReference type="Pfam" id="PF16334">
    <property type="entry name" value="DUF4964"/>
    <property type="match status" value="1"/>
</dbReference>